<organism evidence="3">
    <name type="scientific">Hyperionvirus sp</name>
    <dbReference type="NCBI Taxonomy" id="2487770"/>
    <lineage>
        <taxon>Viruses</taxon>
        <taxon>Varidnaviria</taxon>
        <taxon>Bamfordvirae</taxon>
        <taxon>Nucleocytoviricota</taxon>
        <taxon>Megaviricetes</taxon>
        <taxon>Imitervirales</taxon>
        <taxon>Mimiviridae</taxon>
        <taxon>Klosneuvirinae</taxon>
    </lineage>
</organism>
<dbReference type="SMART" id="SM00382">
    <property type="entry name" value="AAA"/>
    <property type="match status" value="1"/>
</dbReference>
<gene>
    <name evidence="3" type="ORF">Hyperionvirus21_12</name>
</gene>
<name>A0A3G5AAL5_9VIRU</name>
<dbReference type="GO" id="GO:0016887">
    <property type="term" value="F:ATP hydrolysis activity"/>
    <property type="evidence" value="ECO:0007669"/>
    <property type="project" value="InterPro"/>
</dbReference>
<keyword evidence="1" id="KW-1133">Transmembrane helix</keyword>
<sequence length="332" mass="36742">METGIWAIVMIPLLTAIFTTLVGIVWEFLVRMVLIHRVFGSDKMVRDMDKFLLEKGKECDVTDGSTKKPTDTWHLRRVGCGFIVAARSTVVDFRSSRERYSVYGTKSAIASLIKKIDNADGGVVSVDSGLTNQIEVSNFESSSPWKTSFTSGKESLPGRVPYIGQRSCVDKIVAQYQARVVAADSRKCFSALICGPPGTGKTNTALYLAQRLGGRVVFGFDLVAPGVSLDDLWRMGATKESPVILNLDEIDGAIIQAEKNETAKEFRCLAQNKTSLNGLLDRFGRTPYLIVLGTSNISFEVLWGKYQSYIRKGRFDLCFTLTRSGCKTERNE</sequence>
<evidence type="ECO:0000313" key="3">
    <source>
        <dbReference type="EMBL" id="AYV84278.1"/>
    </source>
</evidence>
<proteinExistence type="predicted"/>
<dbReference type="InterPro" id="IPR003593">
    <property type="entry name" value="AAA+_ATPase"/>
</dbReference>
<dbReference type="InterPro" id="IPR027417">
    <property type="entry name" value="P-loop_NTPase"/>
</dbReference>
<dbReference type="Pfam" id="PF00004">
    <property type="entry name" value="AAA"/>
    <property type="match status" value="1"/>
</dbReference>
<accession>A0A3G5AAL5</accession>
<dbReference type="SUPFAM" id="SSF52540">
    <property type="entry name" value="P-loop containing nucleoside triphosphate hydrolases"/>
    <property type="match status" value="1"/>
</dbReference>
<feature type="transmembrane region" description="Helical" evidence="1">
    <location>
        <begin position="6"/>
        <end position="29"/>
    </location>
</feature>
<protein>
    <recommendedName>
        <fullName evidence="2">AAA+ ATPase domain-containing protein</fullName>
    </recommendedName>
</protein>
<dbReference type="InterPro" id="IPR003959">
    <property type="entry name" value="ATPase_AAA_core"/>
</dbReference>
<evidence type="ECO:0000256" key="1">
    <source>
        <dbReference type="SAM" id="Phobius"/>
    </source>
</evidence>
<dbReference type="GO" id="GO:0005524">
    <property type="term" value="F:ATP binding"/>
    <property type="evidence" value="ECO:0007669"/>
    <property type="project" value="InterPro"/>
</dbReference>
<keyword evidence="1" id="KW-0472">Membrane</keyword>
<dbReference type="EMBL" id="MK072403">
    <property type="protein sequence ID" value="AYV84278.1"/>
    <property type="molecule type" value="Genomic_DNA"/>
</dbReference>
<evidence type="ECO:0000259" key="2">
    <source>
        <dbReference type="SMART" id="SM00382"/>
    </source>
</evidence>
<dbReference type="Gene3D" id="3.40.50.300">
    <property type="entry name" value="P-loop containing nucleotide triphosphate hydrolases"/>
    <property type="match status" value="1"/>
</dbReference>
<feature type="domain" description="AAA+ ATPase" evidence="2">
    <location>
        <begin position="187"/>
        <end position="296"/>
    </location>
</feature>
<keyword evidence="1" id="KW-0812">Transmembrane</keyword>
<reference evidence="3" key="1">
    <citation type="submission" date="2018-10" db="EMBL/GenBank/DDBJ databases">
        <title>Hidden diversity of soil giant viruses.</title>
        <authorList>
            <person name="Schulz F."/>
            <person name="Alteio L."/>
            <person name="Goudeau D."/>
            <person name="Ryan E.M."/>
            <person name="Malmstrom R.R."/>
            <person name="Blanchard J."/>
            <person name="Woyke T."/>
        </authorList>
    </citation>
    <scope>NUCLEOTIDE SEQUENCE</scope>
    <source>
        <strain evidence="3">HYV1</strain>
    </source>
</reference>